<dbReference type="RefSeq" id="WP_090593147.1">
    <property type="nucleotide sequence ID" value="NZ_FNCS01000002.1"/>
</dbReference>
<evidence type="ECO:0000313" key="1">
    <source>
        <dbReference type="EMBL" id="SDG38371.1"/>
    </source>
</evidence>
<dbReference type="EMBL" id="FNCS01000002">
    <property type="protein sequence ID" value="SDG38371.1"/>
    <property type="molecule type" value="Genomic_DNA"/>
</dbReference>
<dbReference type="OrthoDB" id="7947920at2"/>
<dbReference type="AlphaFoldDB" id="A0A1G7TT42"/>
<dbReference type="Gene3D" id="3.40.50.450">
    <property type="match status" value="1"/>
</dbReference>
<keyword evidence="2" id="KW-1185">Reference proteome</keyword>
<reference evidence="1 2" key="1">
    <citation type="submission" date="2016-10" db="EMBL/GenBank/DDBJ databases">
        <authorList>
            <person name="de Groot N.N."/>
        </authorList>
    </citation>
    <scope>NUCLEOTIDE SEQUENCE [LARGE SCALE GENOMIC DNA]</scope>
    <source>
        <strain evidence="1 2">CGMCC 1.10267</strain>
    </source>
</reference>
<gene>
    <name evidence="1" type="ORF">SAMN04487974_102321</name>
</gene>
<accession>A0A1G7TT42</accession>
<dbReference type="Proteomes" id="UP000199495">
    <property type="component" value="Unassembled WGS sequence"/>
</dbReference>
<evidence type="ECO:0000313" key="2">
    <source>
        <dbReference type="Proteomes" id="UP000199495"/>
    </source>
</evidence>
<name>A0A1G7TT42_9HYPH</name>
<sequence length="176" mass="18555">MSKIQSVALFADCGVTPHQAIYRQAGASVAKHGARLICVARKGEWPRAIIDSAFAQGGAITVMCGPESAGLNVPQGVVLERYEDEASAARAAVEAARAVIGLPAGIDTVGMLYGAWREAGGAQSQRPLGLLNRDRAYEVVRGFVGDIAAAGRGNVDAVIQFSDSFEDLWTRLTRLV</sequence>
<protein>
    <submittedName>
        <fullName evidence="1">Uncharacterized protein</fullName>
    </submittedName>
</protein>
<organism evidence="1 2">
    <name type="scientific">Pelagibacterium luteolum</name>
    <dbReference type="NCBI Taxonomy" id="440168"/>
    <lineage>
        <taxon>Bacteria</taxon>
        <taxon>Pseudomonadati</taxon>
        <taxon>Pseudomonadota</taxon>
        <taxon>Alphaproteobacteria</taxon>
        <taxon>Hyphomicrobiales</taxon>
        <taxon>Devosiaceae</taxon>
        <taxon>Pelagibacterium</taxon>
    </lineage>
</organism>
<dbReference type="STRING" id="440168.SAMN04487974_102321"/>
<proteinExistence type="predicted"/>